<proteinExistence type="predicted"/>
<comment type="caution">
    <text evidence="1">The sequence shown here is derived from an EMBL/GenBank/DDBJ whole genome shotgun (WGS) entry which is preliminary data.</text>
</comment>
<sequence>MDRDGIGLYPSERNFRPDPRRTWDGFVYRGCTGTEVAAARAIFLLRVSGFRRLSGRGGSAMDPFARCFSLINSLHGENCRT</sequence>
<dbReference type="Proteomes" id="UP001605036">
    <property type="component" value="Unassembled WGS sequence"/>
</dbReference>
<organism evidence="1 2">
    <name type="scientific">Riccia fluitans</name>
    <dbReference type="NCBI Taxonomy" id="41844"/>
    <lineage>
        <taxon>Eukaryota</taxon>
        <taxon>Viridiplantae</taxon>
        <taxon>Streptophyta</taxon>
        <taxon>Embryophyta</taxon>
        <taxon>Marchantiophyta</taxon>
        <taxon>Marchantiopsida</taxon>
        <taxon>Marchantiidae</taxon>
        <taxon>Marchantiales</taxon>
        <taxon>Ricciaceae</taxon>
        <taxon>Riccia</taxon>
    </lineage>
</organism>
<keyword evidence="2" id="KW-1185">Reference proteome</keyword>
<evidence type="ECO:0000313" key="2">
    <source>
        <dbReference type="Proteomes" id="UP001605036"/>
    </source>
</evidence>
<evidence type="ECO:0000313" key="1">
    <source>
        <dbReference type="EMBL" id="KAL2619814.1"/>
    </source>
</evidence>
<name>A0ABD1XZ86_9MARC</name>
<dbReference type="AlphaFoldDB" id="A0ABD1XZ86"/>
<dbReference type="EMBL" id="JBHFFA010000006">
    <property type="protein sequence ID" value="KAL2619814.1"/>
    <property type="molecule type" value="Genomic_DNA"/>
</dbReference>
<gene>
    <name evidence="1" type="ORF">R1flu_000019</name>
</gene>
<protein>
    <submittedName>
        <fullName evidence="1">Uncharacterized protein</fullName>
    </submittedName>
</protein>
<accession>A0ABD1XZ86</accession>
<reference evidence="1 2" key="1">
    <citation type="submission" date="2024-09" db="EMBL/GenBank/DDBJ databases">
        <title>Chromosome-scale assembly of Riccia fluitans.</title>
        <authorList>
            <person name="Paukszto L."/>
            <person name="Sawicki J."/>
            <person name="Karawczyk K."/>
            <person name="Piernik-Szablinska J."/>
            <person name="Szczecinska M."/>
            <person name="Mazdziarz M."/>
        </authorList>
    </citation>
    <scope>NUCLEOTIDE SEQUENCE [LARGE SCALE GENOMIC DNA]</scope>
    <source>
        <strain evidence="1">Rf_01</strain>
        <tissue evidence="1">Aerial parts of the thallus</tissue>
    </source>
</reference>